<dbReference type="EMBL" id="LT838272">
    <property type="protein sequence ID" value="SMB99765.1"/>
    <property type="molecule type" value="Genomic_DNA"/>
</dbReference>
<dbReference type="Pfam" id="PF05685">
    <property type="entry name" value="Uma2"/>
    <property type="match status" value="1"/>
</dbReference>
<keyword evidence="2" id="KW-0255">Endonuclease</keyword>
<dbReference type="GO" id="GO:0004519">
    <property type="term" value="F:endonuclease activity"/>
    <property type="evidence" value="ECO:0007669"/>
    <property type="project" value="UniProtKB-KW"/>
</dbReference>
<feature type="domain" description="Putative restriction endonuclease" evidence="1">
    <location>
        <begin position="25"/>
        <end position="195"/>
    </location>
</feature>
<dbReference type="STRING" id="698762.SAMN00808754_3076"/>
<keyword evidence="2" id="KW-0378">Hydrolase</keyword>
<dbReference type="RefSeq" id="WP_197686530.1">
    <property type="nucleotide sequence ID" value="NZ_LT838272.1"/>
</dbReference>
<gene>
    <name evidence="2" type="ORF">SAMN00808754_3076</name>
</gene>
<evidence type="ECO:0000313" key="2">
    <source>
        <dbReference type="EMBL" id="SMB99765.1"/>
    </source>
</evidence>
<accession>A0A1W1W2B9</accession>
<dbReference type="CDD" id="cd06260">
    <property type="entry name" value="DUF820-like"/>
    <property type="match status" value="1"/>
</dbReference>
<protein>
    <submittedName>
        <fullName evidence="2">Endonuclease, Uma2 family (Restriction endonuclease fold)</fullName>
    </submittedName>
</protein>
<dbReference type="PANTHER" id="PTHR34107:SF4">
    <property type="entry name" value="SLL1222 PROTEIN"/>
    <property type="match status" value="1"/>
</dbReference>
<dbReference type="Gene3D" id="3.90.1570.10">
    <property type="entry name" value="tt1808, chain A"/>
    <property type="match status" value="1"/>
</dbReference>
<evidence type="ECO:0000259" key="1">
    <source>
        <dbReference type="Pfam" id="PF05685"/>
    </source>
</evidence>
<reference evidence="2 3" key="1">
    <citation type="submission" date="2017-04" db="EMBL/GenBank/DDBJ databases">
        <authorList>
            <person name="Afonso C.L."/>
            <person name="Miller P.J."/>
            <person name="Scott M.A."/>
            <person name="Spackman E."/>
            <person name="Goraichik I."/>
            <person name="Dimitrov K.M."/>
            <person name="Suarez D.L."/>
            <person name="Swayne D.E."/>
        </authorList>
    </citation>
    <scope>NUCLEOTIDE SEQUENCE [LARGE SCALE GENOMIC DNA]</scope>
    <source>
        <strain evidence="2 3">ToBE</strain>
    </source>
</reference>
<keyword evidence="2" id="KW-0540">Nuclease</keyword>
<dbReference type="Proteomes" id="UP000192569">
    <property type="component" value="Chromosome I"/>
</dbReference>
<dbReference type="InterPro" id="IPR012296">
    <property type="entry name" value="Nuclease_put_TT1808"/>
</dbReference>
<dbReference type="AlphaFoldDB" id="A0A1W1W2B9"/>
<dbReference type="InterPro" id="IPR011335">
    <property type="entry name" value="Restrct_endonuc-II-like"/>
</dbReference>
<keyword evidence="3" id="KW-1185">Reference proteome</keyword>
<dbReference type="PANTHER" id="PTHR34107">
    <property type="entry name" value="SLL0198 PROTEIN-RELATED"/>
    <property type="match status" value="1"/>
</dbReference>
<proteinExistence type="predicted"/>
<name>A0A1W1W2B9_9FIRM</name>
<organism evidence="2 3">
    <name type="scientific">Thermanaeromonas toyohensis ToBE</name>
    <dbReference type="NCBI Taxonomy" id="698762"/>
    <lineage>
        <taxon>Bacteria</taxon>
        <taxon>Bacillati</taxon>
        <taxon>Bacillota</taxon>
        <taxon>Clostridia</taxon>
        <taxon>Neomoorellales</taxon>
        <taxon>Neomoorellaceae</taxon>
        <taxon>Thermanaeromonas</taxon>
    </lineage>
</organism>
<evidence type="ECO:0000313" key="3">
    <source>
        <dbReference type="Proteomes" id="UP000192569"/>
    </source>
</evidence>
<sequence length="215" mass="24850">MDAVIKEAALTYDTGKPLPPGKMAFEEFLVWCDEDTWAEWVDGEVIILTPAARRHQEIKGFLYSVIREFLYYKKAGRVLDAPFLVRLPETLRRGREPDLLYVSNEKLHLLKETYMDGAPDLIIEITSPESLARDRGEKYVEYEAAGVREYWLIDPDRQQAEFYRLGDNGRYQTILPDASGIYRSEVISGFWLKVEWLFQDPPPPVIACLKDMGII</sequence>
<dbReference type="SUPFAM" id="SSF52980">
    <property type="entry name" value="Restriction endonuclease-like"/>
    <property type="match status" value="1"/>
</dbReference>
<dbReference type="InterPro" id="IPR008538">
    <property type="entry name" value="Uma2"/>
</dbReference>